<dbReference type="SUPFAM" id="SSF54631">
    <property type="entry name" value="CBS-domain pair"/>
    <property type="match status" value="1"/>
</dbReference>
<evidence type="ECO:0000259" key="11">
    <source>
        <dbReference type="PROSITE" id="PS51371"/>
    </source>
</evidence>
<keyword evidence="3 9" id="KW-0547">Nucleotide-binding</keyword>
<comment type="catalytic activity">
    <reaction evidence="6">
        <text>a quaternary ammonium(out) + ATP + H2O = a quaternary ammonium(in) + ADP + phosphate + H(+)</text>
        <dbReference type="Rhea" id="RHEA:11036"/>
        <dbReference type="ChEBI" id="CHEBI:15377"/>
        <dbReference type="ChEBI" id="CHEBI:15378"/>
        <dbReference type="ChEBI" id="CHEBI:30616"/>
        <dbReference type="ChEBI" id="CHEBI:35267"/>
        <dbReference type="ChEBI" id="CHEBI:43474"/>
        <dbReference type="ChEBI" id="CHEBI:456216"/>
        <dbReference type="EC" id="7.6.2.9"/>
    </reaction>
    <physiologicalReaction direction="left-to-right" evidence="6">
        <dbReference type="Rhea" id="RHEA:11037"/>
    </physiologicalReaction>
</comment>
<keyword evidence="2 9" id="KW-0813">Transport</keyword>
<evidence type="ECO:0000313" key="13">
    <source>
        <dbReference type="Proteomes" id="UP000262379"/>
    </source>
</evidence>
<dbReference type="EMBL" id="QURN01000013">
    <property type="protein sequence ID" value="RFC65888.1"/>
    <property type="molecule type" value="Genomic_DNA"/>
</dbReference>
<feature type="domain" description="CBS" evidence="11">
    <location>
        <begin position="291"/>
        <end position="343"/>
    </location>
</feature>
<comment type="subunit">
    <text evidence="9">The complex is probably composed of two ATP-binding proteins, two transmembrane proteins and a solute-binding protein.</text>
</comment>
<gene>
    <name evidence="12" type="ORF">DY251_16445</name>
</gene>
<dbReference type="InterPro" id="IPR017871">
    <property type="entry name" value="ABC_transporter-like_CS"/>
</dbReference>
<name>A0A371X9H0_9HYPH</name>
<dbReference type="AlphaFoldDB" id="A0A371X9H0"/>
<dbReference type="NCBIfam" id="TIGR01186">
    <property type="entry name" value="proV"/>
    <property type="match status" value="1"/>
</dbReference>
<dbReference type="InterPro" id="IPR046342">
    <property type="entry name" value="CBS_dom_sf"/>
</dbReference>
<proteinExistence type="inferred from homology"/>
<dbReference type="EC" id="7.6.2.9" evidence="9"/>
<evidence type="ECO:0000256" key="5">
    <source>
        <dbReference type="ARBA" id="ARBA00022970"/>
    </source>
</evidence>
<feature type="domain" description="ABC transporter" evidence="10">
    <location>
        <begin position="33"/>
        <end position="269"/>
    </location>
</feature>
<dbReference type="GO" id="GO:0016887">
    <property type="term" value="F:ATP hydrolysis activity"/>
    <property type="evidence" value="ECO:0007669"/>
    <property type="project" value="UniProtKB-UniRule"/>
</dbReference>
<evidence type="ECO:0000259" key="10">
    <source>
        <dbReference type="PROSITE" id="PS50893"/>
    </source>
</evidence>
<organism evidence="12 13">
    <name type="scientific">Mesorhizobium denitrificans</name>
    <dbReference type="NCBI Taxonomy" id="2294114"/>
    <lineage>
        <taxon>Bacteria</taxon>
        <taxon>Pseudomonadati</taxon>
        <taxon>Pseudomonadota</taxon>
        <taxon>Alphaproteobacteria</taxon>
        <taxon>Hyphomicrobiales</taxon>
        <taxon>Phyllobacteriaceae</taxon>
        <taxon>Mesorhizobium</taxon>
    </lineage>
</organism>
<evidence type="ECO:0000313" key="12">
    <source>
        <dbReference type="EMBL" id="RFC65888.1"/>
    </source>
</evidence>
<accession>A0A371X9H0</accession>
<dbReference type="SUPFAM" id="SSF52540">
    <property type="entry name" value="P-loop containing nucleoside triphosphate hydrolases"/>
    <property type="match status" value="1"/>
</dbReference>
<comment type="caution">
    <text evidence="12">The sequence shown here is derived from an EMBL/GenBank/DDBJ whole genome shotgun (WGS) entry which is preliminary data.</text>
</comment>
<dbReference type="PROSITE" id="PS51371">
    <property type="entry name" value="CBS"/>
    <property type="match status" value="1"/>
</dbReference>
<dbReference type="Gene3D" id="3.40.50.300">
    <property type="entry name" value="P-loop containing nucleotide triphosphate hydrolases"/>
    <property type="match status" value="1"/>
</dbReference>
<evidence type="ECO:0000256" key="3">
    <source>
        <dbReference type="ARBA" id="ARBA00022741"/>
    </source>
</evidence>
<dbReference type="SMART" id="SM00382">
    <property type="entry name" value="AAA"/>
    <property type="match status" value="1"/>
</dbReference>
<evidence type="ECO:0000256" key="4">
    <source>
        <dbReference type="ARBA" id="ARBA00022840"/>
    </source>
</evidence>
<dbReference type="RefSeq" id="WP_116624995.1">
    <property type="nucleotide sequence ID" value="NZ_QURN01000013.1"/>
</dbReference>
<dbReference type="GO" id="GO:0031460">
    <property type="term" value="P:glycine betaine transport"/>
    <property type="evidence" value="ECO:0007669"/>
    <property type="project" value="InterPro"/>
</dbReference>
<dbReference type="PANTHER" id="PTHR43869:SF1">
    <property type="entry name" value="GLYCINE BETAINE_PROLINE BETAINE TRANSPORT SYSTEM ATP-BINDING PROTEIN PROV"/>
    <property type="match status" value="1"/>
</dbReference>
<dbReference type="GO" id="GO:0006865">
    <property type="term" value="P:amino acid transport"/>
    <property type="evidence" value="ECO:0007669"/>
    <property type="project" value="UniProtKB-UniRule"/>
</dbReference>
<dbReference type="GO" id="GO:0006970">
    <property type="term" value="P:response to osmotic stress"/>
    <property type="evidence" value="ECO:0007669"/>
    <property type="project" value="UniProtKB-ARBA"/>
</dbReference>
<dbReference type="Proteomes" id="UP000262379">
    <property type="component" value="Unassembled WGS sequence"/>
</dbReference>
<dbReference type="GO" id="GO:0005886">
    <property type="term" value="C:plasma membrane"/>
    <property type="evidence" value="ECO:0007669"/>
    <property type="project" value="UniProtKB-SubCell"/>
</dbReference>
<keyword evidence="4 9" id="KW-0067">ATP-binding</keyword>
<reference evidence="13" key="1">
    <citation type="submission" date="2018-08" db="EMBL/GenBank/DDBJ databases">
        <authorList>
            <person name="Im W.T."/>
        </authorList>
    </citation>
    <scope>NUCLEOTIDE SEQUENCE [LARGE SCALE GENOMIC DNA]</scope>
    <source>
        <strain evidence="13">LA-28</strain>
    </source>
</reference>
<dbReference type="InterPro" id="IPR005892">
    <property type="entry name" value="Gly-betaine_transp_ATP-bd"/>
</dbReference>
<keyword evidence="13" id="KW-1185">Reference proteome</keyword>
<keyword evidence="8" id="KW-0129">CBS domain</keyword>
<dbReference type="PROSITE" id="PS00211">
    <property type="entry name" value="ABC_TRANSPORTER_1"/>
    <property type="match status" value="1"/>
</dbReference>
<dbReference type="GO" id="GO:0015418">
    <property type="term" value="F:ABC-type quaternary ammonium compound transporting activity"/>
    <property type="evidence" value="ECO:0007669"/>
    <property type="project" value="UniProtKB-EC"/>
</dbReference>
<keyword evidence="9" id="KW-1003">Cell membrane</keyword>
<comment type="similarity">
    <text evidence="1 9">Belongs to the ABC transporter superfamily.</text>
</comment>
<dbReference type="InterPro" id="IPR027417">
    <property type="entry name" value="P-loop_NTPase"/>
</dbReference>
<dbReference type="InterPro" id="IPR000644">
    <property type="entry name" value="CBS_dom"/>
</dbReference>
<dbReference type="InterPro" id="IPR003439">
    <property type="entry name" value="ABC_transporter-like_ATP-bd"/>
</dbReference>
<evidence type="ECO:0000256" key="1">
    <source>
        <dbReference type="ARBA" id="ARBA00005417"/>
    </source>
</evidence>
<dbReference type="InterPro" id="IPR003593">
    <property type="entry name" value="AAA+_ATPase"/>
</dbReference>
<keyword evidence="5" id="KW-0029">Amino-acid transport</keyword>
<protein>
    <recommendedName>
        <fullName evidence="9">Quaternary amine transport ATP-binding protein</fullName>
        <ecNumber evidence="9">7.6.2.9</ecNumber>
    </recommendedName>
</protein>
<evidence type="ECO:0000256" key="8">
    <source>
        <dbReference type="PROSITE-ProRule" id="PRU00703"/>
    </source>
</evidence>
<dbReference type="FunFam" id="3.40.50.300:FF:000201">
    <property type="entry name" value="Glycine betaine/L-proline ABC transporter ATP-binding protein"/>
    <property type="match status" value="1"/>
</dbReference>
<evidence type="ECO:0000256" key="6">
    <source>
        <dbReference type="ARBA" id="ARBA00051811"/>
    </source>
</evidence>
<dbReference type="InterPro" id="IPR051921">
    <property type="entry name" value="ABC_osmolyte_uptake_ATP-bind"/>
</dbReference>
<comment type="subcellular location">
    <subcellularLocation>
        <location evidence="9">Cell inner membrane</location>
        <topology evidence="9">Peripheral membrane protein</topology>
    </subcellularLocation>
</comment>
<sequence>MAPDNLCSIAVTSLYKIYGPDPDKSIDLLRDGVTKEEILKRTNNVVALNDVNIRIPSGSIQVIMGLSGSGKSTLVRHFNRLIDPTEGSLIVNGVDVMSLSPAELQRFRSYQTAMVFQRFALLPHRTVLDNVIYGLSLRRPHVRDAVDRGMTWLKRVGLEGYEKRYPSQLSGGMQQRVGLARALAMDAPLLLMDEAFSALDPIIRVDMQNILLKLQKDLRKTIVFITHDLDEALRLGDQIAIVKSGEIVQQGTAEQILTKPATDYVKSFVGEVNRGRYLRVEAGMVPWVGGTTRPGLTVPLGTTLEAALKTMAEHETASVCVLDERESPAGTLHLKAAIALTVR</sequence>
<evidence type="ECO:0000256" key="2">
    <source>
        <dbReference type="ARBA" id="ARBA00022448"/>
    </source>
</evidence>
<dbReference type="PANTHER" id="PTHR43869">
    <property type="entry name" value="GLYCINE BETAINE/PROLINE BETAINE TRANSPORT SYSTEM ATP-BINDING PROTEIN PROV"/>
    <property type="match status" value="1"/>
</dbReference>
<dbReference type="GO" id="GO:0005524">
    <property type="term" value="F:ATP binding"/>
    <property type="evidence" value="ECO:0007669"/>
    <property type="project" value="UniProtKB-UniRule"/>
</dbReference>
<evidence type="ECO:0000256" key="7">
    <source>
        <dbReference type="ARBA" id="ARBA00061968"/>
    </source>
</evidence>
<dbReference type="Pfam" id="PF00005">
    <property type="entry name" value="ABC_tran"/>
    <property type="match status" value="1"/>
</dbReference>
<keyword evidence="9" id="KW-0997">Cell inner membrane</keyword>
<keyword evidence="9" id="KW-0472">Membrane</keyword>
<comment type="subunit">
    <text evidence="7">The complex is probably composed of two ATP-binding proteins (TmoW), two transmembrane proteins (TmoV) and a solute-binding protein (TmoX).</text>
</comment>
<dbReference type="PROSITE" id="PS50893">
    <property type="entry name" value="ABC_TRANSPORTER_2"/>
    <property type="match status" value="1"/>
</dbReference>
<evidence type="ECO:0000256" key="9">
    <source>
        <dbReference type="RuleBase" id="RU369116"/>
    </source>
</evidence>